<name>A0A3P7NXM7_9BILA</name>
<gene>
    <name evidence="1" type="ORF">GPUH_LOCUS24077</name>
</gene>
<dbReference type="AlphaFoldDB" id="A0A3P7NXM7"/>
<proteinExistence type="predicted"/>
<sequence>MLRQCTSSLCLMDIKKKTRIPFQRLSETSISAQSAKMSTNDGARQLMTMRSTQNGSVKLARKWRICRIWSLLKASPLKALTIRKRSTFTPSVP</sequence>
<evidence type="ECO:0000313" key="2">
    <source>
        <dbReference type="Proteomes" id="UP000271098"/>
    </source>
</evidence>
<accession>A0A3P7NXM7</accession>
<reference evidence="1 2" key="1">
    <citation type="submission" date="2018-11" db="EMBL/GenBank/DDBJ databases">
        <authorList>
            <consortium name="Pathogen Informatics"/>
        </authorList>
    </citation>
    <scope>NUCLEOTIDE SEQUENCE [LARGE SCALE GENOMIC DNA]</scope>
</reference>
<keyword evidence="2" id="KW-1185">Reference proteome</keyword>
<dbReference type="Proteomes" id="UP000271098">
    <property type="component" value="Unassembled WGS sequence"/>
</dbReference>
<dbReference type="EMBL" id="UYRT01099983">
    <property type="protein sequence ID" value="VDN42363.1"/>
    <property type="molecule type" value="Genomic_DNA"/>
</dbReference>
<organism evidence="1 2">
    <name type="scientific">Gongylonema pulchrum</name>
    <dbReference type="NCBI Taxonomy" id="637853"/>
    <lineage>
        <taxon>Eukaryota</taxon>
        <taxon>Metazoa</taxon>
        <taxon>Ecdysozoa</taxon>
        <taxon>Nematoda</taxon>
        <taxon>Chromadorea</taxon>
        <taxon>Rhabditida</taxon>
        <taxon>Spirurina</taxon>
        <taxon>Spiruromorpha</taxon>
        <taxon>Spiruroidea</taxon>
        <taxon>Gongylonematidae</taxon>
        <taxon>Gongylonema</taxon>
    </lineage>
</organism>
<evidence type="ECO:0000313" key="1">
    <source>
        <dbReference type="EMBL" id="VDN42363.1"/>
    </source>
</evidence>
<protein>
    <submittedName>
        <fullName evidence="1">Uncharacterized protein</fullName>
    </submittedName>
</protein>